<sequence>MLAILALAALAALAPATAAQSVAQTEKALGLPDGNELVHALIGSGSQVYRCESAKWTLVGAVADLADARLPPFRRRTIVHHFFENTVPTWEHAGDRSIVGGKRITADSKLSGSANVPWLLLSGFVPEAPSFSASSSQPAPKDGFFADVTFVIRARTRGGVAPPSCSKEADVLLVPYASEYWFYRKSR</sequence>
<evidence type="ECO:0008006" key="5">
    <source>
        <dbReference type="Google" id="ProtNLM"/>
    </source>
</evidence>
<feature type="chain" id="PRO_5045031938" description="DUF3455 domain-containing protein" evidence="1">
    <location>
        <begin position="20"/>
        <end position="187"/>
    </location>
</feature>
<accession>A0ABR4NCF0</accession>
<dbReference type="Pfam" id="PF11937">
    <property type="entry name" value="DUF3455"/>
    <property type="match status" value="1"/>
</dbReference>
<feature type="signal peptide" evidence="1">
    <location>
        <begin position="1"/>
        <end position="19"/>
    </location>
</feature>
<evidence type="ECO:0000313" key="3">
    <source>
        <dbReference type="EMBL" id="KAL2917177.1"/>
    </source>
</evidence>
<dbReference type="PANTHER" id="PTHR35567">
    <property type="entry name" value="MALATE DEHYDROGENASE (AFU_ORTHOLOGUE AFUA_2G13800)"/>
    <property type="match status" value="1"/>
</dbReference>
<keyword evidence="1" id="KW-0732">Signal</keyword>
<evidence type="ECO:0000256" key="1">
    <source>
        <dbReference type="SAM" id="SignalP"/>
    </source>
</evidence>
<evidence type="ECO:0000313" key="2">
    <source>
        <dbReference type="EMBL" id="KAL2917152.1"/>
    </source>
</evidence>
<evidence type="ECO:0000313" key="4">
    <source>
        <dbReference type="Proteomes" id="UP001527925"/>
    </source>
</evidence>
<dbReference type="PANTHER" id="PTHR35567:SF1">
    <property type="entry name" value="CONSERVED FUNGAL PROTEIN (AFU_ORTHOLOGUE AFUA_1G14230)"/>
    <property type="match status" value="1"/>
</dbReference>
<proteinExistence type="predicted"/>
<reference evidence="3 4" key="1">
    <citation type="submission" date="2023-09" db="EMBL/GenBank/DDBJ databases">
        <title>Pangenome analysis of Batrachochytrium dendrobatidis and related Chytrids.</title>
        <authorList>
            <person name="Yacoub M.N."/>
            <person name="Stajich J.E."/>
            <person name="James T.Y."/>
        </authorList>
    </citation>
    <scope>NUCLEOTIDE SEQUENCE [LARGE SCALE GENOMIC DNA]</scope>
    <source>
        <strain evidence="3 4">JEL0888</strain>
    </source>
</reference>
<organism evidence="3 4">
    <name type="scientific">Polyrhizophydium stewartii</name>
    <dbReference type="NCBI Taxonomy" id="2732419"/>
    <lineage>
        <taxon>Eukaryota</taxon>
        <taxon>Fungi</taxon>
        <taxon>Fungi incertae sedis</taxon>
        <taxon>Chytridiomycota</taxon>
        <taxon>Chytridiomycota incertae sedis</taxon>
        <taxon>Chytridiomycetes</taxon>
        <taxon>Rhizophydiales</taxon>
        <taxon>Rhizophydiales incertae sedis</taxon>
        <taxon>Polyrhizophydium</taxon>
    </lineage>
</organism>
<dbReference type="Proteomes" id="UP001527925">
    <property type="component" value="Unassembled WGS sequence"/>
</dbReference>
<keyword evidence="4" id="KW-1185">Reference proteome</keyword>
<gene>
    <name evidence="2" type="ORF">HK105_203216</name>
    <name evidence="3" type="ORF">HK105_203241</name>
</gene>
<comment type="caution">
    <text evidence="3">The sequence shown here is derived from an EMBL/GenBank/DDBJ whole genome shotgun (WGS) entry which is preliminary data.</text>
</comment>
<name>A0ABR4NCF0_9FUNG</name>
<protein>
    <recommendedName>
        <fullName evidence="5">DUF3455 domain-containing protein</fullName>
    </recommendedName>
</protein>
<dbReference type="EMBL" id="JADGIZ020000012">
    <property type="protein sequence ID" value="KAL2917152.1"/>
    <property type="molecule type" value="Genomic_DNA"/>
</dbReference>
<dbReference type="InterPro" id="IPR021851">
    <property type="entry name" value="DUF3455"/>
</dbReference>
<dbReference type="EMBL" id="JADGIZ020000012">
    <property type="protein sequence ID" value="KAL2917177.1"/>
    <property type="molecule type" value="Genomic_DNA"/>
</dbReference>